<dbReference type="PANTHER" id="PTHR39203:SF1">
    <property type="entry name" value="CYTOPLASMIC PROTEIN"/>
    <property type="match status" value="1"/>
</dbReference>
<name>D4YLD7_9MICO</name>
<accession>D4YLD7</accession>
<evidence type="ECO:0000313" key="2">
    <source>
        <dbReference type="EMBL" id="EFG47971.1"/>
    </source>
</evidence>
<dbReference type="InterPro" id="IPR009326">
    <property type="entry name" value="DUF984"/>
</dbReference>
<dbReference type="eggNOG" id="COG4405">
    <property type="taxonomic scope" value="Bacteria"/>
</dbReference>
<dbReference type="InterPro" id="IPR015947">
    <property type="entry name" value="PUA-like_sf"/>
</dbReference>
<dbReference type="PIRSF" id="PIRSF021320">
    <property type="entry name" value="DUF984"/>
    <property type="match status" value="1"/>
</dbReference>
<gene>
    <name evidence="2" type="ORF">HMPREF0183_0747</name>
</gene>
<dbReference type="Proteomes" id="UP000005714">
    <property type="component" value="Unassembled WGS sequence"/>
</dbReference>
<dbReference type="SUPFAM" id="SSF88697">
    <property type="entry name" value="PUA domain-like"/>
    <property type="match status" value="1"/>
</dbReference>
<sequence length="150" mass="16522">MWVMNDSPLDLTSIPIGEYAFPGPLRDALVSAILSGEKTSTATLVEEYTRSGEPLPSPTGGELEAVIDSKGKIVCVTRTTRNYVTTLAQVSDEHARKEGEGYANAHEWRVGHERFWTSDELVTALGDPPFTLTDDTQVLCSEFEVIEKYV</sequence>
<dbReference type="InterPro" id="IPR007374">
    <property type="entry name" value="ASCH_domain"/>
</dbReference>
<dbReference type="PANTHER" id="PTHR39203">
    <property type="entry name" value="CYTOPLASMIC PROTEIN-RELATED"/>
    <property type="match status" value="1"/>
</dbReference>
<dbReference type="EMBL" id="ADNU01000021">
    <property type="protein sequence ID" value="EFG47971.1"/>
    <property type="molecule type" value="Genomic_DNA"/>
</dbReference>
<feature type="domain" description="ASCH" evidence="1">
    <location>
        <begin position="19"/>
        <end position="147"/>
    </location>
</feature>
<dbReference type="AlphaFoldDB" id="D4YLD7"/>
<organism evidence="2 3">
    <name type="scientific">Brevibacterium mcbrellneri ATCC 49030</name>
    <dbReference type="NCBI Taxonomy" id="585530"/>
    <lineage>
        <taxon>Bacteria</taxon>
        <taxon>Bacillati</taxon>
        <taxon>Actinomycetota</taxon>
        <taxon>Actinomycetes</taxon>
        <taxon>Micrococcales</taxon>
        <taxon>Brevibacteriaceae</taxon>
        <taxon>Brevibacterium</taxon>
    </lineage>
</organism>
<evidence type="ECO:0000313" key="3">
    <source>
        <dbReference type="Proteomes" id="UP000005714"/>
    </source>
</evidence>
<dbReference type="SMART" id="SM01022">
    <property type="entry name" value="ASCH"/>
    <property type="match status" value="1"/>
</dbReference>
<reference evidence="2 3" key="1">
    <citation type="submission" date="2010-04" db="EMBL/GenBank/DDBJ databases">
        <authorList>
            <person name="Qin X."/>
            <person name="Bachman B."/>
            <person name="Battles P."/>
            <person name="Bell A."/>
            <person name="Bess C."/>
            <person name="Bickham C."/>
            <person name="Chaboub L."/>
            <person name="Chen D."/>
            <person name="Coyle M."/>
            <person name="Deiros D.R."/>
            <person name="Dinh H."/>
            <person name="Forbes L."/>
            <person name="Fowler G."/>
            <person name="Francisco L."/>
            <person name="Fu Q."/>
            <person name="Gubbala S."/>
            <person name="Hale W."/>
            <person name="Han Y."/>
            <person name="Hemphill L."/>
            <person name="Highlander S.K."/>
            <person name="Hirani K."/>
            <person name="Hogues M."/>
            <person name="Jackson L."/>
            <person name="Jakkamsetti A."/>
            <person name="Javaid M."/>
            <person name="Jiang H."/>
            <person name="Korchina V."/>
            <person name="Kovar C."/>
            <person name="Lara F."/>
            <person name="Lee S."/>
            <person name="Mata R."/>
            <person name="Mathew T."/>
            <person name="Moen C."/>
            <person name="Morales K."/>
            <person name="Munidasa M."/>
            <person name="Nazareth L."/>
            <person name="Ngo R."/>
            <person name="Nguyen L."/>
            <person name="Okwuonu G."/>
            <person name="Ongeri F."/>
            <person name="Patil S."/>
            <person name="Petrosino J."/>
            <person name="Pham C."/>
            <person name="Pham P."/>
            <person name="Pu L.-L."/>
            <person name="Puazo M."/>
            <person name="Raj R."/>
            <person name="Reid J."/>
            <person name="Rouhana J."/>
            <person name="Saada N."/>
            <person name="Shang Y."/>
            <person name="Simmons D."/>
            <person name="Thornton R."/>
            <person name="Warren J."/>
            <person name="Weissenberger G."/>
            <person name="Zhang J."/>
            <person name="Zhang L."/>
            <person name="Zhou C."/>
            <person name="Zhu D."/>
            <person name="Muzny D."/>
            <person name="Worley K."/>
            <person name="Gibbs R."/>
        </authorList>
    </citation>
    <scope>NUCLEOTIDE SEQUENCE [LARGE SCALE GENOMIC DNA]</scope>
    <source>
        <strain evidence="2 3">ATCC 49030</strain>
    </source>
</reference>
<dbReference type="Gene3D" id="3.10.400.10">
    <property type="entry name" value="Sulfate adenylyltransferase"/>
    <property type="match status" value="1"/>
</dbReference>
<evidence type="ECO:0000259" key="1">
    <source>
        <dbReference type="SMART" id="SM01022"/>
    </source>
</evidence>
<dbReference type="Pfam" id="PF04266">
    <property type="entry name" value="ASCH"/>
    <property type="match status" value="1"/>
</dbReference>
<keyword evidence="3" id="KW-1185">Reference proteome</keyword>
<protein>
    <submittedName>
        <fullName evidence="2">ASCH domain protein</fullName>
    </submittedName>
</protein>
<proteinExistence type="predicted"/>
<comment type="caution">
    <text evidence="2">The sequence shown here is derived from an EMBL/GenBank/DDBJ whole genome shotgun (WGS) entry which is preliminary data.</text>
</comment>